<accession>A0AAE0T376</accession>
<feature type="compositionally biased region" description="Polar residues" evidence="2">
    <location>
        <begin position="29"/>
        <end position="45"/>
    </location>
</feature>
<protein>
    <recommendedName>
        <fullName evidence="3">Mitochondria-eating protein C-terminal domain-containing protein</fullName>
    </recommendedName>
</protein>
<gene>
    <name evidence="4" type="ORF">CHS0354_026351</name>
</gene>
<feature type="coiled-coil region" evidence="1">
    <location>
        <begin position="140"/>
        <end position="199"/>
    </location>
</feature>
<dbReference type="Proteomes" id="UP001195483">
    <property type="component" value="Unassembled WGS sequence"/>
</dbReference>
<evidence type="ECO:0000256" key="2">
    <source>
        <dbReference type="SAM" id="MobiDB-lite"/>
    </source>
</evidence>
<proteinExistence type="predicted"/>
<feature type="compositionally biased region" description="Polar residues" evidence="2">
    <location>
        <begin position="1"/>
        <end position="18"/>
    </location>
</feature>
<dbReference type="Pfam" id="PF16026">
    <property type="entry name" value="MIEAP"/>
    <property type="match status" value="1"/>
</dbReference>
<evidence type="ECO:0000313" key="4">
    <source>
        <dbReference type="EMBL" id="KAK3602801.1"/>
    </source>
</evidence>
<reference evidence="4" key="3">
    <citation type="submission" date="2023-05" db="EMBL/GenBank/DDBJ databases">
        <authorList>
            <person name="Smith C.H."/>
        </authorList>
    </citation>
    <scope>NUCLEOTIDE SEQUENCE</scope>
    <source>
        <strain evidence="4">CHS0354</strain>
        <tissue evidence="4">Mantle</tissue>
    </source>
</reference>
<dbReference type="InterPro" id="IPR031981">
    <property type="entry name" value="MIEAP_C"/>
</dbReference>
<reference evidence="4" key="1">
    <citation type="journal article" date="2021" name="Genome Biol. Evol.">
        <title>A High-Quality Reference Genome for a Parasitic Bivalve with Doubly Uniparental Inheritance (Bivalvia: Unionida).</title>
        <authorList>
            <person name="Smith C.H."/>
        </authorList>
    </citation>
    <scope>NUCLEOTIDE SEQUENCE</scope>
    <source>
        <strain evidence="4">CHS0354</strain>
    </source>
</reference>
<evidence type="ECO:0000313" key="5">
    <source>
        <dbReference type="Proteomes" id="UP001195483"/>
    </source>
</evidence>
<reference evidence="4" key="2">
    <citation type="journal article" date="2021" name="Genome Biol. Evol.">
        <title>Developing a high-quality reference genome for a parasitic bivalve with doubly uniparental inheritance (Bivalvia: Unionida).</title>
        <authorList>
            <person name="Smith C.H."/>
        </authorList>
    </citation>
    <scope>NUCLEOTIDE SEQUENCE</scope>
    <source>
        <strain evidence="4">CHS0354</strain>
        <tissue evidence="4">Mantle</tissue>
    </source>
</reference>
<keyword evidence="1" id="KW-0175">Coiled coil</keyword>
<keyword evidence="5" id="KW-1185">Reference proteome</keyword>
<evidence type="ECO:0000259" key="3">
    <source>
        <dbReference type="Pfam" id="PF16026"/>
    </source>
</evidence>
<sequence>MSSQSRNSVSKGYSQRSGLPNADQRIHMENNTGMELTQRSWSRTGMDSIKGLPSAENAAANMEEFVRALEDIQSIDIKKLKAQFFQTEETISQNMADDLMIEPNRILDSQKKETDIVRKQLEEELKFRKEYESAFGDRKINDLSRMLEDMFSAIERLEKETERLKENNRHLEVEKQNALEEKTNALTRLSKQVSDQMTENNPNIADQFSQNRPSKLGERYSEVYDNQWTIAFEVLTETYGEVDETAIQILLNLLIECDNFAKMRAEIQMEELVRTVTGSLSVQVGNEIKLHLKKARQLVDFSSVGLLFQDCESYVNRRVAVAKVYLKEDEDMKTYLKECFQICWLMAIQDLPVVLGHVPKRFEDFNTMLYKPYSWSGTKVDFAVWPPLLLHEGGPVLAKGVAQPILEKRKEDFRLVKQIRRTAWGEGHKTKYQERVTQTKLKQDDVDFITQATIMKIEDIPRGRIDERKQQLTTVPTTSSQVIGAKPTTIVVSTAGNTKSATNQSRYTDISSYMQPVKTTFTQTSVPRGQDYYTAPAYKNRSKQITTKRFENSQKLPRTDGKIKHDDSTPSRITQNTFLSRHRDHGYEHLNGTELHEYRDFVQILTNHGLEMARSMFRNAFERYITIYMARK</sequence>
<evidence type="ECO:0000256" key="1">
    <source>
        <dbReference type="SAM" id="Coils"/>
    </source>
</evidence>
<organism evidence="4 5">
    <name type="scientific">Potamilus streckersoni</name>
    <dbReference type="NCBI Taxonomy" id="2493646"/>
    <lineage>
        <taxon>Eukaryota</taxon>
        <taxon>Metazoa</taxon>
        <taxon>Spiralia</taxon>
        <taxon>Lophotrochozoa</taxon>
        <taxon>Mollusca</taxon>
        <taxon>Bivalvia</taxon>
        <taxon>Autobranchia</taxon>
        <taxon>Heteroconchia</taxon>
        <taxon>Palaeoheterodonta</taxon>
        <taxon>Unionida</taxon>
        <taxon>Unionoidea</taxon>
        <taxon>Unionidae</taxon>
        <taxon>Ambleminae</taxon>
        <taxon>Lampsilini</taxon>
        <taxon>Potamilus</taxon>
    </lineage>
</organism>
<dbReference type="AlphaFoldDB" id="A0AAE0T376"/>
<feature type="domain" description="Mitochondria-eating protein C-terminal" evidence="3">
    <location>
        <begin position="212"/>
        <end position="403"/>
    </location>
</feature>
<name>A0AAE0T376_9BIVA</name>
<feature type="region of interest" description="Disordered" evidence="2">
    <location>
        <begin position="1"/>
        <end position="47"/>
    </location>
</feature>
<comment type="caution">
    <text evidence="4">The sequence shown here is derived from an EMBL/GenBank/DDBJ whole genome shotgun (WGS) entry which is preliminary data.</text>
</comment>
<dbReference type="EMBL" id="JAEAOA010001575">
    <property type="protein sequence ID" value="KAK3602801.1"/>
    <property type="molecule type" value="Genomic_DNA"/>
</dbReference>